<dbReference type="OrthoDB" id="9802022at2"/>
<dbReference type="InterPro" id="IPR028082">
    <property type="entry name" value="Peripla_BP_I"/>
</dbReference>
<evidence type="ECO:0000313" key="1">
    <source>
        <dbReference type="EMBL" id="SEL63164.1"/>
    </source>
</evidence>
<dbReference type="Pfam" id="PF13433">
    <property type="entry name" value="Peripla_BP_5"/>
    <property type="match status" value="1"/>
</dbReference>
<dbReference type="PANTHER" id="PTHR47628">
    <property type="match status" value="1"/>
</dbReference>
<organism evidence="1 2">
    <name type="scientific">Paraburkholderia caballeronis</name>
    <dbReference type="NCBI Taxonomy" id="416943"/>
    <lineage>
        <taxon>Bacteria</taxon>
        <taxon>Pseudomonadati</taxon>
        <taxon>Pseudomonadota</taxon>
        <taxon>Betaproteobacteria</taxon>
        <taxon>Burkholderiales</taxon>
        <taxon>Burkholderiaceae</taxon>
        <taxon>Paraburkholderia</taxon>
    </lineage>
</organism>
<dbReference type="InterPro" id="IPR039570">
    <property type="entry name" value="AmiC_PBP1"/>
</dbReference>
<name>A0A1H7RTQ6_9BURK</name>
<dbReference type="EMBL" id="FOAJ01000010">
    <property type="protein sequence ID" value="SEL63164.1"/>
    <property type="molecule type" value="Genomic_DNA"/>
</dbReference>
<dbReference type="CDD" id="cd06357">
    <property type="entry name" value="PBP1_AmiC"/>
    <property type="match status" value="1"/>
</dbReference>
<gene>
    <name evidence="1" type="ORF">SAMN05192542_110172</name>
</gene>
<dbReference type="PANTHER" id="PTHR47628:SF1">
    <property type="entry name" value="ALIPHATIC AMIDASE EXPRESSION-REGULATING PROTEIN"/>
    <property type="match status" value="1"/>
</dbReference>
<dbReference type="RefSeq" id="WP_090551698.1">
    <property type="nucleotide sequence ID" value="NZ_FNSR01000003.1"/>
</dbReference>
<sequence>MKLQRQVPIGLLWSSEGTYQRLGQSSLAGARDAIAAINRSRDYGFELHALEYDPRGQLDGYRDGATALLDAGARHVFGATTSASRKELIPDIQQRNALLWYSCSYEGFESSENVVYLCACPNQALLPLLHYALAAFGKAAFLVGSNYVWGWESNRITREVLQLAGGEVLGERYVHLGSTAGIADLIPALLRRPPSFVLNNLVGESSYSFLQALDAACADANLRLPVLSYDLTEAELDRVGPMRALRLFTAGPYFEESEPAFTLRQAKLHGPRRLSHIYTCAYVSVELFAQALRACGGDDPEPLLAYLYDTPVDTAIGTIRLSARNNHGALPCHIAELRDGRFRIVHSETRPIEADPYLTATDMRIFEAFSDDAQRRHLRIVK</sequence>
<evidence type="ECO:0000313" key="2">
    <source>
        <dbReference type="Proteomes" id="UP000199120"/>
    </source>
</evidence>
<dbReference type="STRING" id="416943.SAMN05445871_5546"/>
<dbReference type="GO" id="GO:0033218">
    <property type="term" value="F:amide binding"/>
    <property type="evidence" value="ECO:0007669"/>
    <property type="project" value="InterPro"/>
</dbReference>
<dbReference type="SUPFAM" id="SSF53822">
    <property type="entry name" value="Periplasmic binding protein-like I"/>
    <property type="match status" value="1"/>
</dbReference>
<protein>
    <submittedName>
        <fullName evidence="1">Amino acid/amide ABC transporter substrate-binding protein, HAAT family</fullName>
    </submittedName>
</protein>
<dbReference type="AlphaFoldDB" id="A0A1H7RTQ6"/>
<accession>A0A1H7RTQ6</accession>
<proteinExistence type="predicted"/>
<dbReference type="Gene3D" id="3.40.50.2300">
    <property type="match status" value="2"/>
</dbReference>
<reference evidence="2" key="1">
    <citation type="submission" date="2016-10" db="EMBL/GenBank/DDBJ databases">
        <authorList>
            <person name="Varghese N."/>
            <person name="Submissions S."/>
        </authorList>
    </citation>
    <scope>NUCLEOTIDE SEQUENCE [LARGE SCALE GENOMIC DNA]</scope>
    <source>
        <strain evidence="2">LMG 26416</strain>
    </source>
</reference>
<keyword evidence="2" id="KW-1185">Reference proteome</keyword>
<dbReference type="Proteomes" id="UP000199120">
    <property type="component" value="Unassembled WGS sequence"/>
</dbReference>